<evidence type="ECO:0000313" key="3">
    <source>
        <dbReference type="EMBL" id="CAL6005687.1"/>
    </source>
</evidence>
<comment type="caution">
    <text evidence="2">The sequence shown here is derived from an EMBL/GenBank/DDBJ whole genome shotgun (WGS) entry which is preliminary data.</text>
</comment>
<dbReference type="EMBL" id="CAXDID020000052">
    <property type="protein sequence ID" value="CAL6005687.1"/>
    <property type="molecule type" value="Genomic_DNA"/>
</dbReference>
<accession>A0AA86TXS5</accession>
<name>A0AA86TXS5_9EUKA</name>
<evidence type="ECO:0000256" key="1">
    <source>
        <dbReference type="SAM" id="MobiDB-lite"/>
    </source>
</evidence>
<dbReference type="Proteomes" id="UP001642409">
    <property type="component" value="Unassembled WGS sequence"/>
</dbReference>
<proteinExistence type="predicted"/>
<dbReference type="EMBL" id="CATOUU010000517">
    <property type="protein sequence ID" value="CAI9932351.1"/>
    <property type="molecule type" value="Genomic_DNA"/>
</dbReference>
<sequence>MRYRIGIKWSPRKQRNGAYPNPNTKRTPCVEKYLLTYQYNNAVIKSFVESICLIYRPCILCILKIAAKVKNNRTAELPLATNGCGINAVARDFSTLVRGDI</sequence>
<evidence type="ECO:0000313" key="2">
    <source>
        <dbReference type="EMBL" id="CAI9932351.1"/>
    </source>
</evidence>
<organism evidence="2">
    <name type="scientific">Hexamita inflata</name>
    <dbReference type="NCBI Taxonomy" id="28002"/>
    <lineage>
        <taxon>Eukaryota</taxon>
        <taxon>Metamonada</taxon>
        <taxon>Diplomonadida</taxon>
        <taxon>Hexamitidae</taxon>
        <taxon>Hexamitinae</taxon>
        <taxon>Hexamita</taxon>
    </lineage>
</organism>
<dbReference type="AlphaFoldDB" id="A0AA86TXS5"/>
<protein>
    <submittedName>
        <fullName evidence="3">Hypothetical_protein</fullName>
    </submittedName>
</protein>
<keyword evidence="4" id="KW-1185">Reference proteome</keyword>
<evidence type="ECO:0000313" key="4">
    <source>
        <dbReference type="Proteomes" id="UP001642409"/>
    </source>
</evidence>
<reference evidence="3 4" key="2">
    <citation type="submission" date="2024-07" db="EMBL/GenBank/DDBJ databases">
        <authorList>
            <person name="Akdeniz Z."/>
        </authorList>
    </citation>
    <scope>NUCLEOTIDE SEQUENCE [LARGE SCALE GENOMIC DNA]</scope>
</reference>
<feature type="compositionally biased region" description="Basic residues" evidence="1">
    <location>
        <begin position="1"/>
        <end position="15"/>
    </location>
</feature>
<reference evidence="2" key="1">
    <citation type="submission" date="2023-06" db="EMBL/GenBank/DDBJ databases">
        <authorList>
            <person name="Kurt Z."/>
        </authorList>
    </citation>
    <scope>NUCLEOTIDE SEQUENCE</scope>
</reference>
<feature type="region of interest" description="Disordered" evidence="1">
    <location>
        <begin position="1"/>
        <end position="24"/>
    </location>
</feature>
<gene>
    <name evidence="3" type="ORF">HINF_LOCUS19613</name>
    <name evidence="2" type="ORF">HINF_LOCUS19996</name>
</gene>